<protein>
    <submittedName>
        <fullName evidence="3">MIF4G domain-containing protein</fullName>
    </submittedName>
</protein>
<dbReference type="STRING" id="1561998.A0A1I7UUG4"/>
<name>A0A1I7UUG4_9PELO</name>
<dbReference type="Proteomes" id="UP000095282">
    <property type="component" value="Unplaced"/>
</dbReference>
<evidence type="ECO:0000313" key="2">
    <source>
        <dbReference type="Proteomes" id="UP000095282"/>
    </source>
</evidence>
<keyword evidence="2" id="KW-1185">Reference proteome</keyword>
<evidence type="ECO:0000313" key="3">
    <source>
        <dbReference type="WBParaSite" id="Csp11.Scaffold630.g19463.t1"/>
    </source>
</evidence>
<feature type="region of interest" description="Disordered" evidence="1">
    <location>
        <begin position="183"/>
        <end position="207"/>
    </location>
</feature>
<evidence type="ECO:0000256" key="1">
    <source>
        <dbReference type="SAM" id="MobiDB-lite"/>
    </source>
</evidence>
<reference evidence="3" key="1">
    <citation type="submission" date="2016-11" db="UniProtKB">
        <authorList>
            <consortium name="WormBaseParasite"/>
        </authorList>
    </citation>
    <scope>IDENTIFICATION</scope>
</reference>
<dbReference type="AlphaFoldDB" id="A0A1I7UUG4"/>
<proteinExistence type="predicted"/>
<dbReference type="WBParaSite" id="Csp11.Scaffold630.g19463.t1">
    <property type="protein sequence ID" value="Csp11.Scaffold630.g19463.t1"/>
    <property type="gene ID" value="Csp11.Scaffold630.g19463"/>
</dbReference>
<dbReference type="eggNOG" id="ENOG502S88Q">
    <property type="taxonomic scope" value="Eukaryota"/>
</dbReference>
<organism evidence="2 3">
    <name type="scientific">Caenorhabditis tropicalis</name>
    <dbReference type="NCBI Taxonomy" id="1561998"/>
    <lineage>
        <taxon>Eukaryota</taxon>
        <taxon>Metazoa</taxon>
        <taxon>Ecdysozoa</taxon>
        <taxon>Nematoda</taxon>
        <taxon>Chromadorea</taxon>
        <taxon>Rhabditida</taxon>
        <taxon>Rhabditina</taxon>
        <taxon>Rhabditomorpha</taxon>
        <taxon>Rhabditoidea</taxon>
        <taxon>Rhabditidae</taxon>
        <taxon>Peloderinae</taxon>
        <taxon>Caenorhabditis</taxon>
    </lineage>
</organism>
<dbReference type="Gene3D" id="1.25.40.180">
    <property type="match status" value="1"/>
</dbReference>
<accession>A0A1I7UUG4</accession>
<sequence>MAVFYAELFVKLSLENGSRFELIGNALADQIDEILKFTPKDEYMKSLLRAFKVAGAELDTSEPLRQRVDQILTIMGGYAKGSPLLSDTVKAQIFSLIECRTRGWDRVASSRVDPPAGYVAYRDNDSFDDSLDNDLTEEERQFLERNLDQVEAGKNGEDDIDDQEVMKEFGKFVKEELQQAEEQKTAEMFQGCSIEDEETNKTPAEDK</sequence>